<dbReference type="PROSITE" id="PS51679">
    <property type="entry name" value="SAM_MT_C5"/>
    <property type="match status" value="1"/>
</dbReference>
<comment type="similarity">
    <text evidence="6">Belongs to the class I-like SAM-binding methyltransferase superfamily. C5-methyltransferase family.</text>
</comment>
<evidence type="ECO:0000256" key="3">
    <source>
        <dbReference type="ARBA" id="ARBA00022679"/>
    </source>
</evidence>
<keyword evidence="3 6" id="KW-0808">Transferase</keyword>
<protein>
    <recommendedName>
        <fullName evidence="1">DNA (cytosine-5-)-methyltransferase</fullName>
        <ecNumber evidence="1">2.1.1.37</ecNumber>
    </recommendedName>
</protein>
<evidence type="ECO:0000313" key="8">
    <source>
        <dbReference type="Proteomes" id="UP001597181"/>
    </source>
</evidence>
<dbReference type="PANTHER" id="PTHR10629:SF52">
    <property type="entry name" value="DNA (CYTOSINE-5)-METHYLTRANSFERASE 1"/>
    <property type="match status" value="1"/>
</dbReference>
<dbReference type="EMBL" id="JBHTLY010000016">
    <property type="protein sequence ID" value="MFD1203497.1"/>
    <property type="molecule type" value="Genomic_DNA"/>
</dbReference>
<dbReference type="PROSITE" id="PS00094">
    <property type="entry name" value="C5_MTASE_1"/>
    <property type="match status" value="1"/>
</dbReference>
<dbReference type="InterPro" id="IPR001525">
    <property type="entry name" value="C5_MeTfrase"/>
</dbReference>
<proteinExistence type="inferred from homology"/>
<keyword evidence="5" id="KW-0680">Restriction system</keyword>
<dbReference type="GO" id="GO:0032259">
    <property type="term" value="P:methylation"/>
    <property type="evidence" value="ECO:0007669"/>
    <property type="project" value="UniProtKB-KW"/>
</dbReference>
<dbReference type="PRINTS" id="PR00105">
    <property type="entry name" value="C5METTRFRASE"/>
</dbReference>
<comment type="caution">
    <text evidence="7">The sequence shown here is derived from an EMBL/GenBank/DDBJ whole genome shotgun (WGS) entry which is preliminary data.</text>
</comment>
<keyword evidence="8" id="KW-1185">Reference proteome</keyword>
<dbReference type="Proteomes" id="UP001597181">
    <property type="component" value="Unassembled WGS sequence"/>
</dbReference>
<evidence type="ECO:0000256" key="2">
    <source>
        <dbReference type="ARBA" id="ARBA00022603"/>
    </source>
</evidence>
<evidence type="ECO:0000256" key="1">
    <source>
        <dbReference type="ARBA" id="ARBA00011975"/>
    </source>
</evidence>
<gene>
    <name evidence="7" type="ORF">ACFQ3U_16515</name>
</gene>
<organism evidence="7 8">
    <name type="scientific">Leucobacter albus</name>
    <dbReference type="NCBI Taxonomy" id="272210"/>
    <lineage>
        <taxon>Bacteria</taxon>
        <taxon>Bacillati</taxon>
        <taxon>Actinomycetota</taxon>
        <taxon>Actinomycetes</taxon>
        <taxon>Micrococcales</taxon>
        <taxon>Microbacteriaceae</taxon>
        <taxon>Leucobacter</taxon>
    </lineage>
</organism>
<reference evidence="8" key="1">
    <citation type="journal article" date="2019" name="Int. J. Syst. Evol. Microbiol.">
        <title>The Global Catalogue of Microorganisms (GCM) 10K type strain sequencing project: providing services to taxonomists for standard genome sequencing and annotation.</title>
        <authorList>
            <consortium name="The Broad Institute Genomics Platform"/>
            <consortium name="The Broad Institute Genome Sequencing Center for Infectious Disease"/>
            <person name="Wu L."/>
            <person name="Ma J."/>
        </authorList>
    </citation>
    <scope>NUCLEOTIDE SEQUENCE [LARGE SCALE GENOMIC DNA]</scope>
    <source>
        <strain evidence="8">CCUG 50213</strain>
    </source>
</reference>
<keyword evidence="4 6" id="KW-0949">S-adenosyl-L-methionine</keyword>
<dbReference type="InterPro" id="IPR018117">
    <property type="entry name" value="C5_DNA_meth_AS"/>
</dbReference>
<evidence type="ECO:0000313" key="7">
    <source>
        <dbReference type="EMBL" id="MFD1203497.1"/>
    </source>
</evidence>
<accession>A0ABW3TSN5</accession>
<dbReference type="PANTHER" id="PTHR10629">
    <property type="entry name" value="CYTOSINE-SPECIFIC METHYLTRANSFERASE"/>
    <property type="match status" value="1"/>
</dbReference>
<evidence type="ECO:0000256" key="4">
    <source>
        <dbReference type="ARBA" id="ARBA00022691"/>
    </source>
</evidence>
<name>A0ABW3TSN5_9MICO</name>
<feature type="active site" evidence="6">
    <location>
        <position position="74"/>
    </location>
</feature>
<dbReference type="Pfam" id="PF00145">
    <property type="entry name" value="DNA_methylase"/>
    <property type="match status" value="2"/>
</dbReference>
<sequence>MKLKAGSLFSGYGGLSLAVEQVFDAEVAWHCEFEDAPSTVLEHHWPGVPNLGDITKVDWSTVPPVDIIDGGSPCQDLSAAGRRAGMTYGTRSNLWVNMREAIAQLKPKYVVWENVRGAYSATAASEEDKHAPDCWMEQCQGCVGDGSSRRNLTALGRVLGDLSDLGYDCRWSGVRASDVGAPHGRFRVFVLATRREADPDPSSI</sequence>
<keyword evidence="2 6" id="KW-0489">Methyltransferase</keyword>
<evidence type="ECO:0000256" key="5">
    <source>
        <dbReference type="ARBA" id="ARBA00022747"/>
    </source>
</evidence>
<dbReference type="Gene3D" id="3.40.50.150">
    <property type="entry name" value="Vaccinia Virus protein VP39"/>
    <property type="match status" value="1"/>
</dbReference>
<evidence type="ECO:0000256" key="6">
    <source>
        <dbReference type="PROSITE-ProRule" id="PRU01016"/>
    </source>
</evidence>
<dbReference type="GO" id="GO:0003886">
    <property type="term" value="F:DNA (cytosine-5-)-methyltransferase activity"/>
    <property type="evidence" value="ECO:0007669"/>
    <property type="project" value="UniProtKB-EC"/>
</dbReference>
<dbReference type="InterPro" id="IPR050390">
    <property type="entry name" value="C5-Methyltransferase"/>
</dbReference>
<dbReference type="RefSeq" id="WP_343962877.1">
    <property type="nucleotide sequence ID" value="NZ_BAAAKZ010000021.1"/>
</dbReference>
<dbReference type="SUPFAM" id="SSF53335">
    <property type="entry name" value="S-adenosyl-L-methionine-dependent methyltransferases"/>
    <property type="match status" value="1"/>
</dbReference>
<dbReference type="InterPro" id="IPR029063">
    <property type="entry name" value="SAM-dependent_MTases_sf"/>
</dbReference>
<dbReference type="EC" id="2.1.1.37" evidence="1"/>